<protein>
    <recommendedName>
        <fullName evidence="4">DUF1573 domain-containing protein</fullName>
    </recommendedName>
</protein>
<dbReference type="InterPro" id="IPR011467">
    <property type="entry name" value="DUF1573"/>
</dbReference>
<name>A0A1F7HLL9_9BACT</name>
<evidence type="ECO:0000256" key="1">
    <source>
        <dbReference type="SAM" id="Phobius"/>
    </source>
</evidence>
<evidence type="ECO:0000313" key="2">
    <source>
        <dbReference type="EMBL" id="OGK31876.1"/>
    </source>
</evidence>
<evidence type="ECO:0008006" key="4">
    <source>
        <dbReference type="Google" id="ProtNLM"/>
    </source>
</evidence>
<dbReference type="Proteomes" id="UP000178098">
    <property type="component" value="Unassembled WGS sequence"/>
</dbReference>
<keyword evidence="1" id="KW-1133">Transmembrane helix</keyword>
<gene>
    <name evidence="2" type="ORF">A3D08_02670</name>
</gene>
<comment type="caution">
    <text evidence="2">The sequence shown here is derived from an EMBL/GenBank/DDBJ whole genome shotgun (WGS) entry which is preliminary data.</text>
</comment>
<accession>A0A1F7HLL9</accession>
<dbReference type="Pfam" id="PF07610">
    <property type="entry name" value="DUF1573"/>
    <property type="match status" value="1"/>
</dbReference>
<feature type="transmembrane region" description="Helical" evidence="1">
    <location>
        <begin position="6"/>
        <end position="27"/>
    </location>
</feature>
<keyword evidence="1" id="KW-0812">Transmembrane</keyword>
<proteinExistence type="predicted"/>
<sequence length="166" mass="18314">MTLRNSIVWGGAVVGLAIILAASYALLNKGPQKTQTSYAVTDQSRPRAQLNKTSEDLGKMKVSEDKSYDFTMKNIGKKPLQLFNISSSCGCTFGQVIYNGVTSEKFGMHTKSAYQIEIPPQKEAVIRVTYSPSIMPVYGPVEREVYIKTNDPENPTLTFIVKAVVQ</sequence>
<keyword evidence="1" id="KW-0472">Membrane</keyword>
<dbReference type="EMBL" id="MFZT01000006">
    <property type="protein sequence ID" value="OGK31876.1"/>
    <property type="molecule type" value="Genomic_DNA"/>
</dbReference>
<dbReference type="InterPro" id="IPR013783">
    <property type="entry name" value="Ig-like_fold"/>
</dbReference>
<evidence type="ECO:0000313" key="3">
    <source>
        <dbReference type="Proteomes" id="UP000178098"/>
    </source>
</evidence>
<organism evidence="2 3">
    <name type="scientific">Candidatus Roizmanbacteria bacterium RIFCSPHIGHO2_02_FULL_43_11</name>
    <dbReference type="NCBI Taxonomy" id="1802043"/>
    <lineage>
        <taxon>Bacteria</taxon>
        <taxon>Candidatus Roizmaniibacteriota</taxon>
    </lineage>
</organism>
<reference evidence="2 3" key="1">
    <citation type="journal article" date="2016" name="Nat. Commun.">
        <title>Thousands of microbial genomes shed light on interconnected biogeochemical processes in an aquifer system.</title>
        <authorList>
            <person name="Anantharaman K."/>
            <person name="Brown C.T."/>
            <person name="Hug L.A."/>
            <person name="Sharon I."/>
            <person name="Castelle C.J."/>
            <person name="Probst A.J."/>
            <person name="Thomas B.C."/>
            <person name="Singh A."/>
            <person name="Wilkins M.J."/>
            <person name="Karaoz U."/>
            <person name="Brodie E.L."/>
            <person name="Williams K.H."/>
            <person name="Hubbard S.S."/>
            <person name="Banfield J.F."/>
        </authorList>
    </citation>
    <scope>NUCLEOTIDE SEQUENCE [LARGE SCALE GENOMIC DNA]</scope>
</reference>
<dbReference type="PANTHER" id="PTHR37833:SF1">
    <property type="entry name" value="SIGNAL PEPTIDE PROTEIN"/>
    <property type="match status" value="1"/>
</dbReference>
<dbReference type="PANTHER" id="PTHR37833">
    <property type="entry name" value="LIPOPROTEIN-RELATED"/>
    <property type="match status" value="1"/>
</dbReference>
<dbReference type="AlphaFoldDB" id="A0A1F7HLL9"/>
<dbReference type="Gene3D" id="2.60.40.10">
    <property type="entry name" value="Immunoglobulins"/>
    <property type="match status" value="1"/>
</dbReference>